<feature type="non-terminal residue" evidence="2">
    <location>
        <position position="1"/>
    </location>
</feature>
<comment type="caution">
    <text evidence="2">The sequence shown here is derived from an EMBL/GenBank/DDBJ whole genome shotgun (WGS) entry which is preliminary data.</text>
</comment>
<accession>A0A9N9HUB0</accession>
<keyword evidence="3" id="KW-1185">Reference proteome</keyword>
<dbReference type="OrthoDB" id="10417208at2759"/>
<sequence length="118" mass="13696">DLILVYISEKEKNQQTNMQSEYRILRENVNLKCEIKLSDSQVLDANNVKDLIEHKGKGRPANKQLKAYNERNEVSNQKENIHEVDNSNSNHTVSSHKCRLCHKTSYYAPKCFTKNSNC</sequence>
<evidence type="ECO:0000313" key="2">
    <source>
        <dbReference type="EMBL" id="CAG8706675.1"/>
    </source>
</evidence>
<evidence type="ECO:0000313" key="3">
    <source>
        <dbReference type="Proteomes" id="UP000789396"/>
    </source>
</evidence>
<protein>
    <submittedName>
        <fullName evidence="2">3086_t:CDS:1</fullName>
    </submittedName>
</protein>
<evidence type="ECO:0000256" key="1">
    <source>
        <dbReference type="SAM" id="MobiDB-lite"/>
    </source>
</evidence>
<proteinExistence type="predicted"/>
<name>A0A9N9HUB0_9GLOM</name>
<gene>
    <name evidence="2" type="ORF">RFULGI_LOCUS10638</name>
</gene>
<dbReference type="EMBL" id="CAJVPZ010021467">
    <property type="protein sequence ID" value="CAG8706675.1"/>
    <property type="molecule type" value="Genomic_DNA"/>
</dbReference>
<organism evidence="2 3">
    <name type="scientific">Racocetra fulgida</name>
    <dbReference type="NCBI Taxonomy" id="60492"/>
    <lineage>
        <taxon>Eukaryota</taxon>
        <taxon>Fungi</taxon>
        <taxon>Fungi incertae sedis</taxon>
        <taxon>Mucoromycota</taxon>
        <taxon>Glomeromycotina</taxon>
        <taxon>Glomeromycetes</taxon>
        <taxon>Diversisporales</taxon>
        <taxon>Gigasporaceae</taxon>
        <taxon>Racocetra</taxon>
    </lineage>
</organism>
<dbReference type="Proteomes" id="UP000789396">
    <property type="component" value="Unassembled WGS sequence"/>
</dbReference>
<dbReference type="AlphaFoldDB" id="A0A9N9HUB0"/>
<reference evidence="2" key="1">
    <citation type="submission" date="2021-06" db="EMBL/GenBank/DDBJ databases">
        <authorList>
            <person name="Kallberg Y."/>
            <person name="Tangrot J."/>
            <person name="Rosling A."/>
        </authorList>
    </citation>
    <scope>NUCLEOTIDE SEQUENCE</scope>
    <source>
        <strain evidence="2">IN212</strain>
    </source>
</reference>
<feature type="region of interest" description="Disordered" evidence="1">
    <location>
        <begin position="72"/>
        <end position="93"/>
    </location>
</feature>